<reference evidence="2" key="1">
    <citation type="submission" date="2014-06" db="EMBL/GenBank/DDBJ databases">
        <authorList>
            <person name="Le Roux Frederique"/>
        </authorList>
    </citation>
    <scope>NUCLEOTIDE SEQUENCE [LARGE SCALE GENOMIC DNA]</scope>
    <source>
        <strain evidence="2">J5-5</strain>
    </source>
</reference>
<dbReference type="RefSeq" id="WP_055320050.1">
    <property type="nucleotide sequence ID" value="NZ_CAWQCV010000130.1"/>
</dbReference>
<dbReference type="AlphaFoldDB" id="A0A822N4F3"/>
<dbReference type="EMBL" id="CCJV01000137">
    <property type="protein sequence ID" value="CDT61766.1"/>
    <property type="molecule type" value="Genomic_DNA"/>
</dbReference>
<evidence type="ECO:0000313" key="1">
    <source>
        <dbReference type="EMBL" id="CDT61766.1"/>
    </source>
</evidence>
<accession>A0A822N4F3</accession>
<dbReference type="Pfam" id="PF00535">
    <property type="entry name" value="Glycos_transf_2"/>
    <property type="match status" value="1"/>
</dbReference>
<gene>
    <name evidence="1" type="ORF">VCR5J5_730134</name>
</gene>
<dbReference type="InterPro" id="IPR001173">
    <property type="entry name" value="Glyco_trans_2-like"/>
</dbReference>
<dbReference type="Gene3D" id="3.90.550.10">
    <property type="entry name" value="Spore Coat Polysaccharide Biosynthesis Protein SpsA, Chain A"/>
    <property type="match status" value="1"/>
</dbReference>
<dbReference type="Proteomes" id="UP000049495">
    <property type="component" value="Unassembled WGS sequence"/>
</dbReference>
<proteinExistence type="predicted"/>
<protein>
    <submittedName>
        <fullName evidence="1">Uncharacterized protein</fullName>
    </submittedName>
</protein>
<dbReference type="SUPFAM" id="SSF53448">
    <property type="entry name" value="Nucleotide-diphospho-sugar transferases"/>
    <property type="match status" value="1"/>
</dbReference>
<comment type="caution">
    <text evidence="1">The sequence shown here is derived from an EMBL/GenBank/DDBJ whole genome shotgun (WGS) entry which is preliminary data.</text>
</comment>
<name>A0A822N4F3_9VIBR</name>
<sequence>MLSISIITKNREEILCDVLSHNLNVANNLGLRVQVHNNASTDMTSYSLKTMQNEYFNLDVINHADDLGYDRNYLRAMKASETEYTWVIGDASYIDQRALEKALDILNKSNGLVLSFNNFSRVQGKVVLPETSAFKYLSDVGWHLTLIDTTIWPTKIFNRLGLDKYNGCNLIQLASHLEILKQGVGRHFWLPCSAMQNTDVRKHSYWYEHAIDIWCVRFLSMLDSLDNDKVGKVLLHIIREHNNKSGVFGIPSLLRIRAANGIGCKKFFGNLEVLRQTTDKTTLVILFCSCFIPKKTYSFLRKLKLFFNRETKL</sequence>
<organism evidence="1 2">
    <name type="scientific">Vibrio crassostreae</name>
    <dbReference type="NCBI Taxonomy" id="246167"/>
    <lineage>
        <taxon>Bacteria</taxon>
        <taxon>Pseudomonadati</taxon>
        <taxon>Pseudomonadota</taxon>
        <taxon>Gammaproteobacteria</taxon>
        <taxon>Vibrionales</taxon>
        <taxon>Vibrionaceae</taxon>
        <taxon>Vibrio</taxon>
    </lineage>
</organism>
<dbReference type="InterPro" id="IPR029044">
    <property type="entry name" value="Nucleotide-diphossugar_trans"/>
</dbReference>
<evidence type="ECO:0000313" key="2">
    <source>
        <dbReference type="Proteomes" id="UP000049495"/>
    </source>
</evidence>